<protein>
    <submittedName>
        <fullName evidence="6">ParB N-terminal domain-containing protein</fullName>
    </submittedName>
</protein>
<dbReference type="Gene3D" id="3.90.1530.10">
    <property type="entry name" value="Conserved hypothetical protein from pyrococcus furiosus pfu- 392566-001, ParB domain"/>
    <property type="match status" value="1"/>
</dbReference>
<evidence type="ECO:0000259" key="5">
    <source>
        <dbReference type="SMART" id="SM00470"/>
    </source>
</evidence>
<dbReference type="EMBL" id="CP146016">
    <property type="protein sequence ID" value="WWQ59869.1"/>
    <property type="molecule type" value="Genomic_DNA"/>
</dbReference>
<dbReference type="CDD" id="cd16400">
    <property type="entry name" value="ParB_Srx_like_nuclease"/>
    <property type="match status" value="1"/>
</dbReference>
<dbReference type="InterPro" id="IPR023098">
    <property type="entry name" value="SerK/SbnI_C"/>
</dbReference>
<evidence type="ECO:0000256" key="3">
    <source>
        <dbReference type="ARBA" id="ARBA00022777"/>
    </source>
</evidence>
<evidence type="ECO:0000313" key="7">
    <source>
        <dbReference type="Proteomes" id="UP001432202"/>
    </source>
</evidence>
<dbReference type="Gene3D" id="3.30.1760.10">
    <property type="entry name" value="Conserved hypothetical protein from pyrococcus furiosus pfu- 392566-001, domain 2"/>
    <property type="match status" value="1"/>
</dbReference>
<dbReference type="SMART" id="SM00470">
    <property type="entry name" value="ParB"/>
    <property type="match status" value="1"/>
</dbReference>
<dbReference type="GeneID" id="89337176"/>
<dbReference type="AlphaFoldDB" id="A0AAX4KY76"/>
<sequence>MERPKNLIPHEDVIIEKVIDISMQLQRLKTIKPIVVDENTHVILDGHHRYTAALRVSLPKIPVIYVDYKSPSIHVNVWYRKFSKPQMAKIILSSINTDGNICAKYEDVSICADSIYKLYWKLEIVESFLFSLGISVEKDLIGHLVPPAIDKQHIIDIANRGLRFPPKTTRHVYEFIIPQKAISIDDT</sequence>
<name>A0AAX4KY76_9CREN</name>
<gene>
    <name evidence="6" type="ORF">V6M85_10365</name>
</gene>
<accession>A0AAX4KY76</accession>
<evidence type="ECO:0000256" key="1">
    <source>
        <dbReference type="ARBA" id="ARBA00022679"/>
    </source>
</evidence>
<organism evidence="6 7">
    <name type="scientific">Sulfolobus tengchongensis</name>
    <dbReference type="NCBI Taxonomy" id="207809"/>
    <lineage>
        <taxon>Archaea</taxon>
        <taxon>Thermoproteota</taxon>
        <taxon>Thermoprotei</taxon>
        <taxon>Sulfolobales</taxon>
        <taxon>Sulfolobaceae</taxon>
        <taxon>Sulfolobus</taxon>
    </lineage>
</organism>
<keyword evidence="1" id="KW-0808">Transferase</keyword>
<dbReference type="GO" id="GO:0005524">
    <property type="term" value="F:ATP binding"/>
    <property type="evidence" value="ECO:0007669"/>
    <property type="project" value="UniProtKB-KW"/>
</dbReference>
<evidence type="ECO:0000256" key="4">
    <source>
        <dbReference type="ARBA" id="ARBA00022840"/>
    </source>
</evidence>
<keyword evidence="3" id="KW-0418">Kinase</keyword>
<proteinExistence type="predicted"/>
<evidence type="ECO:0000256" key="2">
    <source>
        <dbReference type="ARBA" id="ARBA00022741"/>
    </source>
</evidence>
<feature type="domain" description="ParB-like N-terminal" evidence="5">
    <location>
        <begin position="1"/>
        <end position="81"/>
    </location>
</feature>
<reference evidence="6 7" key="1">
    <citation type="submission" date="2024-02" db="EMBL/GenBank/DDBJ databases">
        <title>STSV induces naive adaptation in Sulfolobus.</title>
        <authorList>
            <person name="Xiang X."/>
            <person name="Song M."/>
        </authorList>
    </citation>
    <scope>NUCLEOTIDE SEQUENCE [LARGE SCALE GENOMIC DNA]</scope>
    <source>
        <strain evidence="6 7">RT2</strain>
    </source>
</reference>
<evidence type="ECO:0000313" key="6">
    <source>
        <dbReference type="EMBL" id="WWQ59869.1"/>
    </source>
</evidence>
<keyword evidence="2" id="KW-0547">Nucleotide-binding</keyword>
<dbReference type="InterPro" id="IPR003115">
    <property type="entry name" value="ParB_N"/>
</dbReference>
<dbReference type="SUPFAM" id="SSF110849">
    <property type="entry name" value="ParB/Sulfiredoxin"/>
    <property type="match status" value="1"/>
</dbReference>
<dbReference type="GO" id="GO:0016301">
    <property type="term" value="F:kinase activity"/>
    <property type="evidence" value="ECO:0007669"/>
    <property type="project" value="UniProtKB-KW"/>
</dbReference>
<dbReference type="RefSeq" id="WP_338599657.1">
    <property type="nucleotide sequence ID" value="NZ_CP146016.1"/>
</dbReference>
<keyword evidence="4" id="KW-0067">ATP-binding</keyword>
<dbReference type="Proteomes" id="UP001432202">
    <property type="component" value="Chromosome"/>
</dbReference>
<keyword evidence="7" id="KW-1185">Reference proteome</keyword>
<dbReference type="InterPro" id="IPR036086">
    <property type="entry name" value="ParB/Sulfiredoxin_sf"/>
</dbReference>